<evidence type="ECO:0000313" key="1">
    <source>
        <dbReference type="EMBL" id="MEQ2250718.1"/>
    </source>
</evidence>
<name>A0ABV0V2N8_9TELE</name>
<reference evidence="1 2" key="1">
    <citation type="submission" date="2021-06" db="EMBL/GenBank/DDBJ databases">
        <authorList>
            <person name="Palmer J.M."/>
        </authorList>
    </citation>
    <scope>NUCLEOTIDE SEQUENCE [LARGE SCALE GENOMIC DNA]</scope>
    <source>
        <strain evidence="2">if_2019</strain>
        <tissue evidence="1">Muscle</tissue>
    </source>
</reference>
<sequence length="103" mass="11566">MNLTNHLQFAKYDALTKTPLDECVIDASVQIEITDAFEPSALVIIEGTASSVLYQQMLNKDVMTVDELNLKKVHSARIAEFSQLLLLQSLYERLQSIFTFTAA</sequence>
<comment type="caution">
    <text evidence="1">The sequence shown here is derived from an EMBL/GenBank/DDBJ whole genome shotgun (WGS) entry which is preliminary data.</text>
</comment>
<gene>
    <name evidence="1" type="ORF">ILYODFUR_003718</name>
</gene>
<accession>A0ABV0V2N8</accession>
<evidence type="ECO:0000313" key="2">
    <source>
        <dbReference type="Proteomes" id="UP001482620"/>
    </source>
</evidence>
<dbReference type="Proteomes" id="UP001482620">
    <property type="component" value="Unassembled WGS sequence"/>
</dbReference>
<protein>
    <submittedName>
        <fullName evidence="1">Uncharacterized protein</fullName>
    </submittedName>
</protein>
<keyword evidence="2" id="KW-1185">Reference proteome</keyword>
<proteinExistence type="predicted"/>
<dbReference type="EMBL" id="JAHRIQ010092879">
    <property type="protein sequence ID" value="MEQ2250718.1"/>
    <property type="molecule type" value="Genomic_DNA"/>
</dbReference>
<organism evidence="1 2">
    <name type="scientific">Ilyodon furcidens</name>
    <name type="common">goldbreast splitfin</name>
    <dbReference type="NCBI Taxonomy" id="33524"/>
    <lineage>
        <taxon>Eukaryota</taxon>
        <taxon>Metazoa</taxon>
        <taxon>Chordata</taxon>
        <taxon>Craniata</taxon>
        <taxon>Vertebrata</taxon>
        <taxon>Euteleostomi</taxon>
        <taxon>Actinopterygii</taxon>
        <taxon>Neopterygii</taxon>
        <taxon>Teleostei</taxon>
        <taxon>Neoteleostei</taxon>
        <taxon>Acanthomorphata</taxon>
        <taxon>Ovalentaria</taxon>
        <taxon>Atherinomorphae</taxon>
        <taxon>Cyprinodontiformes</taxon>
        <taxon>Goodeidae</taxon>
        <taxon>Ilyodon</taxon>
    </lineage>
</organism>